<name>A0A7U2FIF7_PHANO</name>
<organism evidence="11 12">
    <name type="scientific">Phaeosphaeria nodorum (strain SN15 / ATCC MYA-4574 / FGSC 10173)</name>
    <name type="common">Glume blotch fungus</name>
    <name type="synonym">Parastagonospora nodorum</name>
    <dbReference type="NCBI Taxonomy" id="321614"/>
    <lineage>
        <taxon>Eukaryota</taxon>
        <taxon>Fungi</taxon>
        <taxon>Dikarya</taxon>
        <taxon>Ascomycota</taxon>
        <taxon>Pezizomycotina</taxon>
        <taxon>Dothideomycetes</taxon>
        <taxon>Pleosporomycetidae</taxon>
        <taxon>Pleosporales</taxon>
        <taxon>Pleosporineae</taxon>
        <taxon>Phaeosphaeriaceae</taxon>
        <taxon>Parastagonospora</taxon>
    </lineage>
</organism>
<keyword evidence="10" id="KW-0812">Transmembrane</keyword>
<dbReference type="PRINTS" id="PR00465">
    <property type="entry name" value="EP450IV"/>
</dbReference>
<keyword evidence="7 9" id="KW-0503">Monooxygenase</keyword>
<dbReference type="Proteomes" id="UP000663193">
    <property type="component" value="Chromosome 18"/>
</dbReference>
<evidence type="ECO:0000256" key="8">
    <source>
        <dbReference type="PIRSR" id="PIRSR602403-1"/>
    </source>
</evidence>
<dbReference type="InterPro" id="IPR001128">
    <property type="entry name" value="Cyt_P450"/>
</dbReference>
<feature type="transmembrane region" description="Helical" evidence="10">
    <location>
        <begin position="20"/>
        <end position="38"/>
    </location>
</feature>
<sequence length="532" mass="60650">MASNTPLVVYLSTYIYEHGTPIFLWACAIPIIFLYFSYETFETWRKGDAQSEIPLVGPWATYLPRIVLNAVYATSATNLLQSGYEKFKHGAFRILRIDGNIVILPQDVLEELSSLPSTVVSPHGALEKDLLGPHTGIDLILESRLHHTIVQRKLTPRLPLLTPALEIELSSAVEEHFPACDDWTEFQPYQVLAKISARISARALVGPELCRNKTWLDVSVNYTECLFRTIVVLRMFPTWMHSSLRYALPSFWGGKNYLYAGKALLRPVIEELIQKNNDGLWSPQTTEQDMNVLSWLADTAKGHDRDADTLAHVEILLALASVHTTLLRMVNVLYDLTADSQCAREIESEIADMQAHQPTWTPASYDKLGKLDSVLRESQRMSPPTTLGMKRLFKETHTFANGLRIEEGTYVCLPIYAIENDPENAPDPSTFDGLRNYRLREQLNESSRREEYLFSTPEPTALNFGYGKTACPGRYFASLIIKMVFVKLLTEYDFKFLDGKQRPKSIMAHEFLFCWPWQKMLIKRKQNTASPF</sequence>
<evidence type="ECO:0000256" key="7">
    <source>
        <dbReference type="ARBA" id="ARBA00023033"/>
    </source>
</evidence>
<feature type="binding site" description="axial binding residue" evidence="8">
    <location>
        <position position="471"/>
    </location>
    <ligand>
        <name>heme</name>
        <dbReference type="ChEBI" id="CHEBI:30413"/>
    </ligand>
    <ligandPart>
        <name>Fe</name>
        <dbReference type="ChEBI" id="CHEBI:18248"/>
    </ligandPart>
</feature>
<evidence type="ECO:0000256" key="1">
    <source>
        <dbReference type="ARBA" id="ARBA00001971"/>
    </source>
</evidence>
<gene>
    <name evidence="11" type="ORF">JI435_108760</name>
</gene>
<dbReference type="PANTHER" id="PTHR46206">
    <property type="entry name" value="CYTOCHROME P450"/>
    <property type="match status" value="1"/>
</dbReference>
<evidence type="ECO:0008006" key="13">
    <source>
        <dbReference type="Google" id="ProtNLM"/>
    </source>
</evidence>
<evidence type="ECO:0000256" key="2">
    <source>
        <dbReference type="ARBA" id="ARBA00004685"/>
    </source>
</evidence>
<dbReference type="GO" id="GO:0005506">
    <property type="term" value="F:iron ion binding"/>
    <property type="evidence" value="ECO:0007669"/>
    <property type="project" value="InterPro"/>
</dbReference>
<keyword evidence="5 9" id="KW-0560">Oxidoreductase</keyword>
<dbReference type="VEuPathDB" id="FungiDB:JI435_108760"/>
<dbReference type="PANTHER" id="PTHR46206:SF6">
    <property type="entry name" value="CYTOCHROME P450 MONOOXYGENASE AN1598-RELATED"/>
    <property type="match status" value="1"/>
</dbReference>
<dbReference type="CDD" id="cd11041">
    <property type="entry name" value="CYP503A1-like"/>
    <property type="match status" value="1"/>
</dbReference>
<dbReference type="InterPro" id="IPR002403">
    <property type="entry name" value="Cyt_P450_E_grp-IV"/>
</dbReference>
<evidence type="ECO:0000256" key="6">
    <source>
        <dbReference type="ARBA" id="ARBA00023004"/>
    </source>
</evidence>
<comment type="similarity">
    <text evidence="3 9">Belongs to the cytochrome P450 family.</text>
</comment>
<keyword evidence="8 9" id="KW-0349">Heme</keyword>
<comment type="cofactor">
    <cofactor evidence="1 8">
        <name>heme</name>
        <dbReference type="ChEBI" id="CHEBI:30413"/>
    </cofactor>
</comment>
<evidence type="ECO:0000256" key="9">
    <source>
        <dbReference type="RuleBase" id="RU000461"/>
    </source>
</evidence>
<dbReference type="PROSITE" id="PS00086">
    <property type="entry name" value="CYTOCHROME_P450"/>
    <property type="match status" value="1"/>
</dbReference>
<dbReference type="InterPro" id="IPR017972">
    <property type="entry name" value="Cyt_P450_CS"/>
</dbReference>
<evidence type="ECO:0000313" key="11">
    <source>
        <dbReference type="EMBL" id="QRD04959.1"/>
    </source>
</evidence>
<dbReference type="OrthoDB" id="1844152at2759"/>
<reference evidence="12" key="1">
    <citation type="journal article" date="2021" name="BMC Genomics">
        <title>Chromosome-level genome assembly and manually-curated proteome of model necrotroph Parastagonospora nodorum Sn15 reveals a genome-wide trove of candidate effector homologs, and redundancy of virulence-related functions within an accessory chromosome.</title>
        <authorList>
            <person name="Bertazzoni S."/>
            <person name="Jones D.A.B."/>
            <person name="Phan H.T."/>
            <person name="Tan K.-C."/>
            <person name="Hane J.K."/>
        </authorList>
    </citation>
    <scope>NUCLEOTIDE SEQUENCE [LARGE SCALE GENOMIC DNA]</scope>
    <source>
        <strain evidence="12">SN15 / ATCC MYA-4574 / FGSC 10173)</strain>
    </source>
</reference>
<dbReference type="SUPFAM" id="SSF48264">
    <property type="entry name" value="Cytochrome P450"/>
    <property type="match status" value="1"/>
</dbReference>
<evidence type="ECO:0000313" key="12">
    <source>
        <dbReference type="Proteomes" id="UP000663193"/>
    </source>
</evidence>
<dbReference type="Pfam" id="PF00067">
    <property type="entry name" value="p450"/>
    <property type="match status" value="1"/>
</dbReference>
<dbReference type="Gene3D" id="1.10.630.10">
    <property type="entry name" value="Cytochrome P450"/>
    <property type="match status" value="1"/>
</dbReference>
<keyword evidence="6 8" id="KW-0408">Iron</keyword>
<dbReference type="GO" id="GO:0020037">
    <property type="term" value="F:heme binding"/>
    <property type="evidence" value="ECO:0007669"/>
    <property type="project" value="InterPro"/>
</dbReference>
<evidence type="ECO:0000256" key="10">
    <source>
        <dbReference type="SAM" id="Phobius"/>
    </source>
</evidence>
<accession>A0A7U2FIF7</accession>
<keyword evidence="10" id="KW-0472">Membrane</keyword>
<keyword evidence="4 8" id="KW-0479">Metal-binding</keyword>
<dbReference type="AlphaFoldDB" id="A0A7U2FIF7"/>
<evidence type="ECO:0000256" key="5">
    <source>
        <dbReference type="ARBA" id="ARBA00023002"/>
    </source>
</evidence>
<dbReference type="GO" id="GO:0016705">
    <property type="term" value="F:oxidoreductase activity, acting on paired donors, with incorporation or reduction of molecular oxygen"/>
    <property type="evidence" value="ECO:0007669"/>
    <property type="project" value="InterPro"/>
</dbReference>
<protein>
    <recommendedName>
        <fullName evidence="13">Cytochrome P450</fullName>
    </recommendedName>
</protein>
<dbReference type="EMBL" id="CP069040">
    <property type="protein sequence ID" value="QRD04959.1"/>
    <property type="molecule type" value="Genomic_DNA"/>
</dbReference>
<evidence type="ECO:0000256" key="4">
    <source>
        <dbReference type="ARBA" id="ARBA00022723"/>
    </source>
</evidence>
<proteinExistence type="inferred from homology"/>
<dbReference type="InterPro" id="IPR036396">
    <property type="entry name" value="Cyt_P450_sf"/>
</dbReference>
<keyword evidence="10" id="KW-1133">Transmembrane helix</keyword>
<comment type="pathway">
    <text evidence="2">Mycotoxin biosynthesis.</text>
</comment>
<dbReference type="GO" id="GO:0004497">
    <property type="term" value="F:monooxygenase activity"/>
    <property type="evidence" value="ECO:0007669"/>
    <property type="project" value="UniProtKB-KW"/>
</dbReference>
<evidence type="ECO:0000256" key="3">
    <source>
        <dbReference type="ARBA" id="ARBA00010617"/>
    </source>
</evidence>
<keyword evidence="12" id="KW-1185">Reference proteome</keyword>